<evidence type="ECO:0000256" key="2">
    <source>
        <dbReference type="ARBA" id="ARBA00009223"/>
    </source>
</evidence>
<organism evidence="7 8">
    <name type="scientific">Astrephomene gubernaculifera</name>
    <dbReference type="NCBI Taxonomy" id="47775"/>
    <lineage>
        <taxon>Eukaryota</taxon>
        <taxon>Viridiplantae</taxon>
        <taxon>Chlorophyta</taxon>
        <taxon>core chlorophytes</taxon>
        <taxon>Chlorophyceae</taxon>
        <taxon>CS clade</taxon>
        <taxon>Chlamydomonadales</taxon>
        <taxon>Astrephomenaceae</taxon>
        <taxon>Astrephomene</taxon>
    </lineage>
</organism>
<feature type="compositionally biased region" description="Basic and acidic residues" evidence="4">
    <location>
        <begin position="311"/>
        <end position="332"/>
    </location>
</feature>
<sequence length="796" mass="85450">DGEEEEDEEEGEEEEEEEGDGFGTGLAHKAKNAAAAAAAAAANGKAAKGSSAAAKGNGKSVSESGDGEEDEDEEEGGSSEGADDDGGDGSGAANVTNGTAAAVAAVDCWSRHVGRELSEAEAAELEGGRSDYRDAPPAEVHSTAWGPNARWQLRLYGNAAAAAGRRNKRGATDGSSAAAANGVVANGNDNGIVGLTELPAAPATLPAYGVKERLITRWREVRQEDAAAAAAGTSGAAVNQPEGDFSTAQQRSLFSLLNAYVDVHLPARPYPTSASDPDPTMDAVLLHALNHVAKTADRIKKNNHALQQQQEQERLRREQEERERQQQQEQRKKQLQQQQGGTKGDTEDPAAAPPPAAAAADVSSGLVGGTPRDQGFTRPKVLMLLPQRNFAFRAVRRLVALALRETRSDSVQGKEKFVEQFTDPDEMQDEESLDPATRARLAAKPADHRALFAGNVDDHFRLGIKVTKGAIRLFADLYQSDIIVASPVALATKLAEDARADPHAAPDFLSSIELLILDRTDVMTMQNWSHVETVVAALNRLPRQQHGTDIMRVRDWYLAGRAGLYRQTVLVGSFASPHVNALARAGGNHGGAVRLAVDQPGVLSRVVPQVRQLFERFAAASAAEAGDARFEFFSRAVWPRIKDSGAKGLLIFVPSYFDFVRLRNALRADDSADLAVISEYSSGSEVTRARARFFHGQRRVLLYTERAHFYNRHRIRGIKDILFYGLPDHGHYYSELVNLLEEGGGAAAAGGAAAGAHQATVTALFCGWDVLQLERVVGSGRARRMLRGESGTYMFC</sequence>
<comment type="similarity">
    <text evidence="2">Belongs to the UTP25 family.</text>
</comment>
<feature type="compositionally biased region" description="Acidic residues" evidence="4">
    <location>
        <begin position="65"/>
        <end position="87"/>
    </location>
</feature>
<keyword evidence="3" id="KW-0539">Nucleus</keyword>
<dbReference type="InterPro" id="IPR053939">
    <property type="entry name" value="UTP25_C"/>
</dbReference>
<feature type="region of interest" description="Disordered" evidence="4">
    <location>
        <begin position="1"/>
        <end position="96"/>
    </location>
</feature>
<feature type="compositionally biased region" description="Acidic residues" evidence="4">
    <location>
        <begin position="1"/>
        <end position="20"/>
    </location>
</feature>
<evidence type="ECO:0000313" key="7">
    <source>
        <dbReference type="EMBL" id="GFR41586.1"/>
    </source>
</evidence>
<dbReference type="Pfam" id="PF22916">
    <property type="entry name" value="UTP25_NTPase-like"/>
    <property type="match status" value="1"/>
</dbReference>
<accession>A0AAD3HIA4</accession>
<dbReference type="PANTHER" id="PTHR12933:SF0">
    <property type="entry name" value="U3 SMALL NUCLEOLAR RNA-ASSOCIATED PROTEIN 25 HOMOLOG"/>
    <property type="match status" value="1"/>
</dbReference>
<feature type="compositionally biased region" description="Basic and acidic residues" evidence="4">
    <location>
        <begin position="126"/>
        <end position="136"/>
    </location>
</feature>
<evidence type="ECO:0000256" key="1">
    <source>
        <dbReference type="ARBA" id="ARBA00004604"/>
    </source>
</evidence>
<dbReference type="GO" id="GO:0034511">
    <property type="term" value="F:U3 snoRNA binding"/>
    <property type="evidence" value="ECO:0007669"/>
    <property type="project" value="InterPro"/>
</dbReference>
<evidence type="ECO:0008006" key="9">
    <source>
        <dbReference type="Google" id="ProtNLM"/>
    </source>
</evidence>
<evidence type="ECO:0000313" key="8">
    <source>
        <dbReference type="Proteomes" id="UP001054857"/>
    </source>
</evidence>
<reference evidence="7 8" key="1">
    <citation type="journal article" date="2021" name="Sci. Rep.">
        <title>Genome sequencing of the multicellular alga Astrephomene provides insights into convergent evolution of germ-soma differentiation.</title>
        <authorList>
            <person name="Yamashita S."/>
            <person name="Yamamoto K."/>
            <person name="Matsuzaki R."/>
            <person name="Suzuki S."/>
            <person name="Yamaguchi H."/>
            <person name="Hirooka S."/>
            <person name="Minakuchi Y."/>
            <person name="Miyagishima S."/>
            <person name="Kawachi M."/>
            <person name="Toyoda A."/>
            <person name="Nozaki H."/>
        </authorList>
    </citation>
    <scope>NUCLEOTIDE SEQUENCE [LARGE SCALE GENOMIC DNA]</scope>
    <source>
        <strain evidence="7 8">NIES-4017</strain>
    </source>
</reference>
<dbReference type="GO" id="GO:0019843">
    <property type="term" value="F:rRNA binding"/>
    <property type="evidence" value="ECO:0007669"/>
    <property type="project" value="TreeGrafter"/>
</dbReference>
<dbReference type="GO" id="GO:0032040">
    <property type="term" value="C:small-subunit processome"/>
    <property type="evidence" value="ECO:0007669"/>
    <property type="project" value="TreeGrafter"/>
</dbReference>
<evidence type="ECO:0000256" key="3">
    <source>
        <dbReference type="ARBA" id="ARBA00023242"/>
    </source>
</evidence>
<dbReference type="EMBL" id="BMAR01000002">
    <property type="protein sequence ID" value="GFR41586.1"/>
    <property type="molecule type" value="Genomic_DNA"/>
</dbReference>
<name>A0AAD3HIA4_9CHLO</name>
<evidence type="ECO:0000256" key="4">
    <source>
        <dbReference type="SAM" id="MobiDB-lite"/>
    </source>
</evidence>
<dbReference type="GO" id="GO:0000462">
    <property type="term" value="P:maturation of SSU-rRNA from tricistronic rRNA transcript (SSU-rRNA, 5.8S rRNA, LSU-rRNA)"/>
    <property type="evidence" value="ECO:0007669"/>
    <property type="project" value="TreeGrafter"/>
</dbReference>
<dbReference type="InterPro" id="IPR010678">
    <property type="entry name" value="UTP25"/>
</dbReference>
<feature type="region of interest" description="Disordered" evidence="4">
    <location>
        <begin position="120"/>
        <end position="140"/>
    </location>
</feature>
<feature type="domain" description="UTP25 C-terminal" evidence="5">
    <location>
        <begin position="603"/>
        <end position="795"/>
    </location>
</feature>
<comment type="subcellular location">
    <subcellularLocation>
        <location evidence="1">Nucleus</location>
        <location evidence="1">Nucleolus</location>
    </subcellularLocation>
</comment>
<feature type="domain" description="UTP25 NTP hydrolase-like" evidence="6">
    <location>
        <begin position="370"/>
        <end position="585"/>
    </location>
</feature>
<dbReference type="Pfam" id="PF06862">
    <property type="entry name" value="Utp25_C"/>
    <property type="match status" value="1"/>
</dbReference>
<evidence type="ECO:0000259" key="6">
    <source>
        <dbReference type="Pfam" id="PF22916"/>
    </source>
</evidence>
<feature type="non-terminal residue" evidence="7">
    <location>
        <position position="1"/>
    </location>
</feature>
<feature type="compositionally biased region" description="Low complexity" evidence="4">
    <location>
        <begin position="32"/>
        <end position="64"/>
    </location>
</feature>
<gene>
    <name evidence="7" type="ORF">Agub_g2307</name>
</gene>
<evidence type="ECO:0000259" key="5">
    <source>
        <dbReference type="Pfam" id="PF06862"/>
    </source>
</evidence>
<dbReference type="AlphaFoldDB" id="A0AAD3HIA4"/>
<feature type="region of interest" description="Disordered" evidence="4">
    <location>
        <begin position="303"/>
        <end position="373"/>
    </location>
</feature>
<comment type="caution">
    <text evidence="7">The sequence shown here is derived from an EMBL/GenBank/DDBJ whole genome shotgun (WGS) entry which is preliminary data.</text>
</comment>
<dbReference type="Proteomes" id="UP001054857">
    <property type="component" value="Unassembled WGS sequence"/>
</dbReference>
<protein>
    <recommendedName>
        <fullName evidence="9">U3 small nucleolar RNA-associated protein 25</fullName>
    </recommendedName>
</protein>
<dbReference type="PANTHER" id="PTHR12933">
    <property type="entry name" value="ORF PROTEIN-RELATED"/>
    <property type="match status" value="1"/>
</dbReference>
<dbReference type="InterPro" id="IPR053940">
    <property type="entry name" value="UTP25_NTPase-like"/>
</dbReference>
<keyword evidence="8" id="KW-1185">Reference proteome</keyword>
<proteinExistence type="inferred from homology"/>